<sequence length="87" mass="10047">MARGDCLECCGSFHTYQEIRGLCQLEMLSSDRQYSILLYWEKRGVTEMYKSTETRELQETCCSSFGSGYKSIDLTKNNVVSKVRLQI</sequence>
<organism evidence="1 2">
    <name type="scientific">Plasmopara halstedii</name>
    <name type="common">Downy mildew of sunflower</name>
    <dbReference type="NCBI Taxonomy" id="4781"/>
    <lineage>
        <taxon>Eukaryota</taxon>
        <taxon>Sar</taxon>
        <taxon>Stramenopiles</taxon>
        <taxon>Oomycota</taxon>
        <taxon>Peronosporomycetes</taxon>
        <taxon>Peronosporales</taxon>
        <taxon>Peronosporaceae</taxon>
        <taxon>Plasmopara</taxon>
    </lineage>
</organism>
<dbReference type="GeneID" id="36405911"/>
<evidence type="ECO:0000313" key="2">
    <source>
        <dbReference type="Proteomes" id="UP000054928"/>
    </source>
</evidence>
<protein>
    <submittedName>
        <fullName evidence="1">Uncharacterized protein</fullName>
    </submittedName>
</protein>
<dbReference type="RefSeq" id="XP_024577039.1">
    <property type="nucleotide sequence ID" value="XM_024726353.1"/>
</dbReference>
<accession>A0A0P1AIT4</accession>
<keyword evidence="2" id="KW-1185">Reference proteome</keyword>
<evidence type="ECO:0000313" key="1">
    <source>
        <dbReference type="EMBL" id="CEG40670.1"/>
    </source>
</evidence>
<reference evidence="2" key="1">
    <citation type="submission" date="2014-09" db="EMBL/GenBank/DDBJ databases">
        <authorList>
            <person name="Sharma Rahul"/>
            <person name="Thines Marco"/>
        </authorList>
    </citation>
    <scope>NUCLEOTIDE SEQUENCE [LARGE SCALE GENOMIC DNA]</scope>
</reference>
<dbReference type="EMBL" id="CCYD01000523">
    <property type="protein sequence ID" value="CEG40670.1"/>
    <property type="molecule type" value="Genomic_DNA"/>
</dbReference>
<name>A0A0P1AIT4_PLAHL</name>
<dbReference type="AlphaFoldDB" id="A0A0P1AIT4"/>
<dbReference type="Proteomes" id="UP000054928">
    <property type="component" value="Unassembled WGS sequence"/>
</dbReference>
<proteinExistence type="predicted"/>